<dbReference type="Gene3D" id="3.30.420.40">
    <property type="match status" value="1"/>
</dbReference>
<evidence type="ECO:0000259" key="2">
    <source>
        <dbReference type="Pfam" id="PF02541"/>
    </source>
</evidence>
<dbReference type="PANTHER" id="PTHR30005:SF0">
    <property type="entry name" value="RETROGRADE REGULATION PROTEIN 2"/>
    <property type="match status" value="1"/>
</dbReference>
<dbReference type="EMBL" id="BAAAME010000004">
    <property type="protein sequence ID" value="GAA1741207.1"/>
    <property type="molecule type" value="Genomic_DNA"/>
</dbReference>
<dbReference type="PANTHER" id="PTHR30005">
    <property type="entry name" value="EXOPOLYPHOSPHATASE"/>
    <property type="match status" value="1"/>
</dbReference>
<evidence type="ECO:0000313" key="3">
    <source>
        <dbReference type="EMBL" id="GAA1741207.1"/>
    </source>
</evidence>
<dbReference type="RefSeq" id="WP_344201249.1">
    <property type="nucleotide sequence ID" value="NZ_BAAAME010000004.1"/>
</dbReference>
<proteinExistence type="inferred from homology"/>
<comment type="caution">
    <text evidence="3">The sequence shown here is derived from an EMBL/GenBank/DDBJ whole genome shotgun (WGS) entry which is preliminary data.</text>
</comment>
<comment type="similarity">
    <text evidence="1">Belongs to the GppA/Ppx family.</text>
</comment>
<protein>
    <submittedName>
        <fullName evidence="3">Ppx/GppA phosphatase family protein</fullName>
    </submittedName>
</protein>
<keyword evidence="4" id="KW-1185">Reference proteome</keyword>
<evidence type="ECO:0000256" key="1">
    <source>
        <dbReference type="ARBA" id="ARBA00007125"/>
    </source>
</evidence>
<dbReference type="Gene3D" id="3.30.420.150">
    <property type="entry name" value="Exopolyphosphatase. Domain 2"/>
    <property type="match status" value="1"/>
</dbReference>
<gene>
    <name evidence="3" type="ORF">GCM10009710_21770</name>
</gene>
<dbReference type="InterPro" id="IPR050273">
    <property type="entry name" value="GppA/Ppx_hydrolase"/>
</dbReference>
<accession>A0ABN2JY86</accession>
<dbReference type="Pfam" id="PF02541">
    <property type="entry name" value="Ppx-GppA"/>
    <property type="match status" value="1"/>
</dbReference>
<evidence type="ECO:0000313" key="4">
    <source>
        <dbReference type="Proteomes" id="UP001501057"/>
    </source>
</evidence>
<dbReference type="SUPFAM" id="SSF53067">
    <property type="entry name" value="Actin-like ATPase domain"/>
    <property type="match status" value="2"/>
</dbReference>
<dbReference type="CDD" id="cd24056">
    <property type="entry name" value="ASKHA_NBD_MtPPX1-like"/>
    <property type="match status" value="1"/>
</dbReference>
<sequence length="302" mass="32167">MRMGVLDIGSNTGHLLVVDAFRGGPPVAAYSYKEPLRLAEHLEHGSVSDEGVRRLVAFCQEAKRAAEDQGCSEVMAFATSAVREASNAEEVIAQVNEATGLDLQVLAGDDEARLTFLAVRRWFGWSAGRMGVFDIGGGSLEIAAGADETPDVAYSLPLGAGRLTRDWVEAGRSVEDLRKHVRAEIAAGAGPILRAGAFDHAVATSKTFRSLARVCGAAPSGDGSFVRRSLTHADLTILVDKLRELSVDEVADLPGVSADRAHQLLAGALVADATMSLFGLERLEICPWALREGVLLERIDHL</sequence>
<reference evidence="3 4" key="1">
    <citation type="journal article" date="2019" name="Int. J. Syst. Evol. Microbiol.">
        <title>The Global Catalogue of Microorganisms (GCM) 10K type strain sequencing project: providing services to taxonomists for standard genome sequencing and annotation.</title>
        <authorList>
            <consortium name="The Broad Institute Genomics Platform"/>
            <consortium name="The Broad Institute Genome Sequencing Center for Infectious Disease"/>
            <person name="Wu L."/>
            <person name="Ma J."/>
        </authorList>
    </citation>
    <scope>NUCLEOTIDE SEQUENCE [LARGE SCALE GENOMIC DNA]</scope>
    <source>
        <strain evidence="3 4">JCM 13518</strain>
    </source>
</reference>
<organism evidence="3 4">
    <name type="scientific">Aeromicrobium alkaliterrae</name>
    <dbReference type="NCBI Taxonomy" id="302168"/>
    <lineage>
        <taxon>Bacteria</taxon>
        <taxon>Bacillati</taxon>
        <taxon>Actinomycetota</taxon>
        <taxon>Actinomycetes</taxon>
        <taxon>Propionibacteriales</taxon>
        <taxon>Nocardioidaceae</taxon>
        <taxon>Aeromicrobium</taxon>
    </lineage>
</organism>
<dbReference type="Proteomes" id="UP001501057">
    <property type="component" value="Unassembled WGS sequence"/>
</dbReference>
<dbReference type="InterPro" id="IPR043129">
    <property type="entry name" value="ATPase_NBD"/>
</dbReference>
<name>A0ABN2JY86_9ACTN</name>
<dbReference type="InterPro" id="IPR003695">
    <property type="entry name" value="Ppx_GppA_N"/>
</dbReference>
<feature type="domain" description="Ppx/GppA phosphatase N-terminal" evidence="2">
    <location>
        <begin position="33"/>
        <end position="299"/>
    </location>
</feature>